<protein>
    <submittedName>
        <fullName evidence="2">Uncharacterized protein</fullName>
    </submittedName>
</protein>
<name>A0A2L0EW08_SORCE</name>
<organism evidence="2 3">
    <name type="scientific">Sorangium cellulosum</name>
    <name type="common">Polyangium cellulosum</name>
    <dbReference type="NCBI Taxonomy" id="56"/>
    <lineage>
        <taxon>Bacteria</taxon>
        <taxon>Pseudomonadati</taxon>
        <taxon>Myxococcota</taxon>
        <taxon>Polyangia</taxon>
        <taxon>Polyangiales</taxon>
        <taxon>Polyangiaceae</taxon>
        <taxon>Sorangium</taxon>
    </lineage>
</organism>
<feature type="region of interest" description="Disordered" evidence="1">
    <location>
        <begin position="1"/>
        <end position="22"/>
    </location>
</feature>
<dbReference type="EMBL" id="CP012673">
    <property type="protein sequence ID" value="AUX43449.1"/>
    <property type="molecule type" value="Genomic_DNA"/>
</dbReference>
<accession>A0A2L0EW08</accession>
<dbReference type="AlphaFoldDB" id="A0A2L0EW08"/>
<dbReference type="Proteomes" id="UP000238348">
    <property type="component" value="Chromosome"/>
</dbReference>
<reference evidence="2 3" key="1">
    <citation type="submission" date="2015-09" db="EMBL/GenBank/DDBJ databases">
        <title>Sorangium comparison.</title>
        <authorList>
            <person name="Zaburannyi N."/>
            <person name="Bunk B."/>
            <person name="Overmann J."/>
            <person name="Mueller R."/>
        </authorList>
    </citation>
    <scope>NUCLEOTIDE SEQUENCE [LARGE SCALE GENOMIC DNA]</scope>
    <source>
        <strain evidence="2 3">So ce26</strain>
    </source>
</reference>
<proteinExistence type="predicted"/>
<evidence type="ECO:0000256" key="1">
    <source>
        <dbReference type="SAM" id="MobiDB-lite"/>
    </source>
</evidence>
<evidence type="ECO:0000313" key="3">
    <source>
        <dbReference type="Proteomes" id="UP000238348"/>
    </source>
</evidence>
<sequence>MALLKAMHSASQASLKLPTPKFNMPPASATELARTGALTKHIQALNEAERPHKDRIDKLSALNATFVKLMKKHQKV</sequence>
<evidence type="ECO:0000313" key="2">
    <source>
        <dbReference type="EMBL" id="AUX43449.1"/>
    </source>
</evidence>
<gene>
    <name evidence="2" type="ORF">SOCE26_048970</name>
</gene>